<reference evidence="1 2" key="1">
    <citation type="journal article" date="2017" name="Syst. Appl. Microbiol.">
        <title>Pseudomonas caspiana sp. nov., a citrus pathogen in the Pseudomonas syringae phylogenetic group.</title>
        <authorList>
            <person name="Busquets A."/>
            <person name="Gomila M."/>
            <person name="Beiki F."/>
            <person name="Mulet M."/>
            <person name="Rahimian H."/>
            <person name="Garcia-Valdes E."/>
            <person name="Lalucat J."/>
        </authorList>
    </citation>
    <scope>NUCLEOTIDE SEQUENCE [LARGE SCALE GENOMIC DNA]</scope>
    <source>
        <strain evidence="1 2">FBF102</strain>
    </source>
</reference>
<gene>
    <name evidence="1" type="ORF">AUC60_02820</name>
</gene>
<dbReference type="EMBL" id="LOHF01000002">
    <property type="protein sequence ID" value="OUM75152.1"/>
    <property type="molecule type" value="Genomic_DNA"/>
</dbReference>
<evidence type="ECO:0000313" key="2">
    <source>
        <dbReference type="Proteomes" id="UP000195440"/>
    </source>
</evidence>
<keyword evidence="2" id="KW-1185">Reference proteome</keyword>
<sequence>MLKLHTQLICVHHMNNADDPSEIVPAPDRRANKPIGIHETSTKKTAFFQKIIKPKIGSNTITLALPNEITLAISVATKALQQAQKIKVDLERLSEFTESIYDRNVGLAYDYLESIQVATIFAYKAVESFCNAVIPDTYTYKKTTSRSTEHYSKEQIERWISTSEKVASILPPILKCSPPQSENFWSDFKSLERLRNEIIHSKSSNTDAILEELFAEHVYRYIQSAMALLEHFISIDPSNPIFPLGFGMSMVRVLNVEKAEDILGKIEG</sequence>
<name>A0A1Y3P8Y4_9PSED</name>
<dbReference type="AlphaFoldDB" id="A0A1Y3P8Y4"/>
<organism evidence="1 2">
    <name type="scientific">Pseudomonas caspiana</name>
    <dbReference type="NCBI Taxonomy" id="1451454"/>
    <lineage>
        <taxon>Bacteria</taxon>
        <taxon>Pseudomonadati</taxon>
        <taxon>Pseudomonadota</taxon>
        <taxon>Gammaproteobacteria</taxon>
        <taxon>Pseudomonadales</taxon>
        <taxon>Pseudomonadaceae</taxon>
        <taxon>Pseudomonas</taxon>
    </lineage>
</organism>
<proteinExistence type="predicted"/>
<accession>A0A1Y3P8Y4</accession>
<protein>
    <submittedName>
        <fullName evidence="1">Uncharacterized protein</fullName>
    </submittedName>
</protein>
<comment type="caution">
    <text evidence="1">The sequence shown here is derived from an EMBL/GenBank/DDBJ whole genome shotgun (WGS) entry which is preliminary data.</text>
</comment>
<evidence type="ECO:0000313" key="1">
    <source>
        <dbReference type="EMBL" id="OUM75152.1"/>
    </source>
</evidence>
<dbReference type="Proteomes" id="UP000195440">
    <property type="component" value="Unassembled WGS sequence"/>
</dbReference>